<evidence type="ECO:0000313" key="3">
    <source>
        <dbReference type="Proteomes" id="UP000649573"/>
    </source>
</evidence>
<reference evidence="3" key="1">
    <citation type="journal article" date="2019" name="Int. J. Syst. Evol. Microbiol.">
        <title>The Global Catalogue of Microorganisms (GCM) 10K type strain sequencing project: providing services to taxonomists for standard genome sequencing and annotation.</title>
        <authorList>
            <consortium name="The Broad Institute Genomics Platform"/>
            <consortium name="The Broad Institute Genome Sequencing Center for Infectious Disease"/>
            <person name="Wu L."/>
            <person name="Ma J."/>
        </authorList>
    </citation>
    <scope>NUCLEOTIDE SEQUENCE [LARGE SCALE GENOMIC DNA]</scope>
    <source>
        <strain evidence="3">JCM 3296</strain>
    </source>
</reference>
<comment type="caution">
    <text evidence="2">The sequence shown here is derived from an EMBL/GenBank/DDBJ whole genome shotgun (WGS) entry which is preliminary data.</text>
</comment>
<organism evidence="2 3">
    <name type="scientific">Lentzea flava</name>
    <dbReference type="NCBI Taxonomy" id="103732"/>
    <lineage>
        <taxon>Bacteria</taxon>
        <taxon>Bacillati</taxon>
        <taxon>Actinomycetota</taxon>
        <taxon>Actinomycetes</taxon>
        <taxon>Pseudonocardiales</taxon>
        <taxon>Pseudonocardiaceae</taxon>
        <taxon>Lentzea</taxon>
    </lineage>
</organism>
<dbReference type="RefSeq" id="WP_189254584.1">
    <property type="nucleotide sequence ID" value="NZ_BMRE01000012.1"/>
</dbReference>
<dbReference type="PROSITE" id="PS50837">
    <property type="entry name" value="NACHT"/>
    <property type="match status" value="1"/>
</dbReference>
<dbReference type="SUPFAM" id="SSF52540">
    <property type="entry name" value="P-loop containing nucleoside triphosphate hydrolases"/>
    <property type="match status" value="1"/>
</dbReference>
<dbReference type="InterPro" id="IPR027417">
    <property type="entry name" value="P-loop_NTPase"/>
</dbReference>
<evidence type="ECO:0000259" key="1">
    <source>
        <dbReference type="PROSITE" id="PS50837"/>
    </source>
</evidence>
<dbReference type="Proteomes" id="UP000649573">
    <property type="component" value="Unassembled WGS sequence"/>
</dbReference>
<dbReference type="EMBL" id="BMRE01000012">
    <property type="protein sequence ID" value="GGU38385.1"/>
    <property type="molecule type" value="Genomic_DNA"/>
</dbReference>
<keyword evidence="3" id="KW-1185">Reference proteome</keyword>
<gene>
    <name evidence="2" type="ORF">GCM10010178_33310</name>
</gene>
<accession>A0ABQ2UIB9</accession>
<name>A0ABQ2UIB9_9PSEU</name>
<sequence length="1699" mass="186570">MAEDDLTFTTGDVSGTAVQAHTIHGDVYVYARPELCSSCPPPSCWAEAEEPPAEIQALLWAQRQAAHQLPYRLPGARKPSLDTMYVRQNLGTGVEEPEQPAQARQTSLIDDHRHLLDTPPPPLVRIRARPPSRTMREAMDGDAHLLVTGGPGQGKSTLSLRLAADIAGHWANGEGEPPLSEPVVPLRLTARSLAARLDMPFGQALADSVSADYGPLLRLPVSAAILAERVVGCRWLLIVDGLDEVADGEHRIRLVSALAAWASASTYRVLLTTRPIEGGALAPLHRIGAVRYELQPFDEAALKRFATNWFEPDEVHRFLRQIREAHLDELVQVPLLATIAAIIFEHSSQPLPGNQYSLYETYFAHIRSGTSSPFEEHRIPLLEHLARTRLESEASLLEAARTWVADRVTLDSPTWQDDLTTFLVSVGPFAVRGDDLAFLHHSFAEHLAATSLARELPAEFDENAFATALHAARPRESGRFARQVLLHHTRLHPGEADRLLRWLHAGDVNQHLLAARLLAHHLPASVDLMESFLATVWDWAMTTQYTAGEILAKATRATHHPGLVSWLLRLMRNANAPWRSRAEAATALAVRVRGPATCEALEFLHVVVDEPGAAVQDRLIAAEGLAQCGAAQREIAARVLRAVLADANATGATCRAAAVVLSTLDGDARVHAVDALMQRLSDVDIRPQDLVEVATGLLEISIDFHEVCAEAFLKVLRSPVHTTEGRRDAALGLASLGSESLSAAVAALTEMITDRAWPERFRADAAAALGDLGPVHRQKAGELIAAELAASVSLTQVRIVLATQLSYLGPAFRDTAVTHLRALLNDCGLREHDLGLVVGAMANLGSELRVEAAAQFVDRGLRKSHSRATVLECLEKLGEPYRSPALEEMRSVVADESVWFEVRGRLARHLIQSAPELHEHAISCLLSIAARNLDLEAVWTAWAELNGTWLQERVFAEMLAMCGKGQHPGSMFRLGTVASSRDVECIRTAGEALSAIMDDPERPMSERMTSALGLIYVGRAWDLTAARWLAAIIRSAEVTIWDFSYLAGLVASQGSRSADLCAHALFDVLRDARTTTERAWNLVQGMEILGLGKTPEVIAALRSIVGDECFDDEKRAAAAVLAMRHDPSMCSMAVSLVIRACGVMYREELHTALRDLGADLARQFQLLLSDADVEWVRRTGAAIALHNAAELRRHSVDGHLHADGSLVVLQSLAGVDPAEVPRAKDTYVKVLDDHDLPIAVRTRAARELMVLDRRSAAAVVAELRRVVENSHLHPDDRAFAASWLRPMISQPAWFFSAVTAIARHPALGHDACRKLVSGLPRTLMTEIEEVLLRDRTAEINLRVPKADMWDDLPLCSEAVAAMREVITAPESRTCERVRAATALARLNWSLVPEAIAALERFDTTEARVNLAGLGRRQQVYDEAMRVTTDENAPFRRRFAAALLIDEISDSPGPQVLEVLLLARSWRERVKAWAVAKDLAALRAVRDDPDALPAARRKASLALIDRRAEDRAAAARVLEEIAADDRIHPRMRWRAAADLGELGVLGRERALVVLRNFACDEELPAAMRALAAGTWYELKPTAKREVLAVLNGLGPESPLQRMEVLKVLAKVDFARPVTELQEMGANEPSPVVRMWCARAMVELRRDQQEKAAAIARAVAWDETVPNHIRRRAAGDLARWSELMREDARALLSRLRDCATR</sequence>
<dbReference type="Gene3D" id="3.40.50.300">
    <property type="entry name" value="P-loop containing nucleotide triphosphate hydrolases"/>
    <property type="match status" value="1"/>
</dbReference>
<dbReference type="SUPFAM" id="SSF48371">
    <property type="entry name" value="ARM repeat"/>
    <property type="match status" value="1"/>
</dbReference>
<evidence type="ECO:0000313" key="2">
    <source>
        <dbReference type="EMBL" id="GGU38385.1"/>
    </source>
</evidence>
<feature type="domain" description="NACHT" evidence="1">
    <location>
        <begin position="143"/>
        <end position="275"/>
    </location>
</feature>
<dbReference type="Pfam" id="PF05729">
    <property type="entry name" value="NACHT"/>
    <property type="match status" value="1"/>
</dbReference>
<proteinExistence type="predicted"/>
<dbReference type="InterPro" id="IPR016024">
    <property type="entry name" value="ARM-type_fold"/>
</dbReference>
<protein>
    <recommendedName>
        <fullName evidence="1">NACHT domain-containing protein</fullName>
    </recommendedName>
</protein>
<dbReference type="InterPro" id="IPR007111">
    <property type="entry name" value="NACHT_NTPase"/>
</dbReference>